<protein>
    <submittedName>
        <fullName evidence="6">Uncharacterized protein</fullName>
    </submittedName>
</protein>
<feature type="domain" description="Retroviral polymerase SH3-like" evidence="5">
    <location>
        <begin position="1197"/>
        <end position="1254"/>
    </location>
</feature>
<feature type="compositionally biased region" description="Polar residues" evidence="2">
    <location>
        <begin position="798"/>
        <end position="819"/>
    </location>
</feature>
<feature type="compositionally biased region" description="Polar residues" evidence="2">
    <location>
        <begin position="1341"/>
        <end position="1350"/>
    </location>
</feature>
<dbReference type="SUPFAM" id="SSF56672">
    <property type="entry name" value="DNA/RNA polymerases"/>
    <property type="match status" value="1"/>
</dbReference>
<comment type="caution">
    <text evidence="6">The sequence shown here is derived from an EMBL/GenBank/DDBJ whole genome shotgun (WGS) entry which is preliminary data.</text>
</comment>
<dbReference type="Pfam" id="PF13976">
    <property type="entry name" value="gag_pre-integrs"/>
    <property type="match status" value="1"/>
</dbReference>
<evidence type="ECO:0000256" key="1">
    <source>
        <dbReference type="SAM" id="Coils"/>
    </source>
</evidence>
<feature type="compositionally biased region" description="Basic and acidic residues" evidence="2">
    <location>
        <begin position="2285"/>
        <end position="2296"/>
    </location>
</feature>
<dbReference type="CDD" id="cd09272">
    <property type="entry name" value="RNase_HI_RT_Ty1"/>
    <property type="match status" value="1"/>
</dbReference>
<feature type="coiled-coil region" evidence="1">
    <location>
        <begin position="929"/>
        <end position="963"/>
    </location>
</feature>
<feature type="domain" description="Reverse transcriptase Ty1/copia-type" evidence="3">
    <location>
        <begin position="1373"/>
        <end position="1457"/>
    </location>
</feature>
<dbReference type="PANTHER" id="PTHR11439">
    <property type="entry name" value="GAG-POL-RELATED RETROTRANSPOSON"/>
    <property type="match status" value="1"/>
</dbReference>
<sequence length="2302" mass="261804">MPWIPEPIPSAKDMEAFETDESAPTPVPSPRHCTARMFEVKESSAAIAARLLGWDVTPTTDYSLDDRAFQRVRVNMLFRDRQFHRQPAMLLESEAGQSRKEWSHFMNCSKATQLTIALGCIQTLEAREPSHIDEPKDVLKELISQDVVNEIAKHDAYRSRNGDDNHVSGIGSRRIERAARECTYNDFLKCQPLNIKGTKGVVGLTQCVMASNPKPMQDAIEFTTELMDKKISTLAERQAKNKIKFDDTSRNNQNQHQHFKRYNVARAYTVGPGEKKPYRGSKPLYPKCNIHHDGWCAPKFNNYKRIAIRPVTVKASSLLPTTTREPKGQIKEFSFSLSIPPTRQVEFQINLIPGDAPIARILKAQTEATKPKNLKYEDVGGMRIENSREPEKPRKEKLEPRADRTLCLNNRSSDDTEEMVTVLTSLDAATILTSGGVQVVSVPPAAEVATISIPHASKIPTISVPTGSDVVPTASPIFTTTQEEKEVHTERQRTYWKIIRLGGCLASYQFFIDMLKHFDREDLNQLWALVKETLSSRPAISDKEKELWVELKRLFQPDVEDQLWTQTQAMMHDPVEWRLYDTCGVHHVLSRDQEIFMLVEKDYPLRKGLTILMISNKLQVENYSQMANDLILKIHKIANSILTDSDEFLLPEFIPTTSKDSLPLLRIQQYLQHEHYASWEVIEFSDSYKAPQQESTTALATRTTLLLALPDEHQLRFSKYKTAQELWATILKIFDGNEATKKTKKNLLKQKYGKFKAEGSETLEQTFNRLSDLHLMSLDDLYNHLKVYEPEVQKKSESNSQNIDFISSTKNNSGNEEVNTASIPTASNQVSLAGPNVATASISLDTACAYIASQYNGSQIKYEDINQIDEDDTKEIDIKECRAPRSQDRGRRDNYGQGSKVEEQAPKALLAIDGEIKFYEKNRGIEFELNNKNIKIKRLTNDLEKAKKEKDDLDSKLTSFQLASKDLDNLLESQRSDKNKEGIGYSDVPPPPTQIYSPPKKDMSWTGLPEFANDTISAYSRPSPTIEKNFPLVTQKFPLLIWVIREKLLRPQLVGFGDLNRSLLTKGNSQNNIDDKGYWDSGCSRHMTGNISYMSDYEQYDGGYVSFRQGGCKNTECIVLGQNFKLKDDTNVFLRTPRQHNTYSIDLNNVVHHKDLTCLVVKASPDESMLWHRRLSHLNFKTMNRTPAIGFLKPFGCHVMILNTLDQLEQFDVKGDEGYFIGYSMSSKAFRVFNKRTKKVEGNLHVDFLENKAIEKGPGPNWLFDIDSLTNYMNYVPVVVASTNSTNFSCTKDAVSQEVKKDVYSLRYVVLLNWFHEALLESSSSNAQDTCNAEAPESSRDLNPTATTTNPLADQMETLTVETPIPTVISPEEGIDYKEVFTPVARIEAIRLILAYASFMGFTVYQIDVKSAFLYGTINEEVYVMQHLGFYDPRFLDKVYKVEKAMYGLHQAPRAWYVYVDDIIFGSLNPQSCREFEALMHDKFQTSAMGEHNFFLGLQVQQKKDGIFLSLDKYEKDGPGKDVELHLYRSMIESLMYLTASRPDNMFAVCAYARHQVTPKECHLYAVKRIFRYLKGHPKLGLWYPKESPFDLVAYSDSDYGGAAQDRKSTTGGCQFLGRRLVSWQCKKQTIMATSITEVEYVAAGSGCRQVLWIQNQLLDYGMQKQRNELTDLCTCLQGQQTEMASMIAAQDLEITSLKANIKLLEDKDGGGITKSREDAPIKGRSLKEGEKSAVERSTKRGSDDIEEKVTVLTSLDAATIQTSGGVQVFSVPPAAVVATVSIPPANETPTVSVPTSSGMVPTASPIFTTATVATSYSRRKGKEKMVESETPKKKKLQEQMDVKWLDKEELQIMIDGLDRSNELIAKHLHDYEQAVAELTIREKIELINELVKYQDHHSKILKYLAQQSKPLTKKQQKGFYMSVLKSHAGWKTKDFKGMSLEEIKEKFIPVWKQIQDFVPIEEVSEEDLKTMMQLVPVKEVYVEALQVKHPIIDWELWALVKETLSIRPTTSDKEKELWVELKRDYPLWKGLAIVMISNKLQVENYSQMANDLILKIHKIANSDEFPLPEFIPTASEDSFPLLSASLIGKLKEKVYVKQSPGFENKEFPNHVCKPNKALYGLKHALRAWYESLSTFLTKHKFVRGKIDNTMFVYKTQTDVILVQIYVDDIIFGSTDVTINETQYRGKSPLVLVSYYERSYSQKEIELHFIPTQYRHADIFTKPLDEPTFKRLIGKLGATSKEGAHPQLSSYKAKSAEDGLNTIHTDSGKGYSEKDKNKAKIRQNQARDWKEREKPRPKAYTS</sequence>
<feature type="region of interest" description="Disordered" evidence="2">
    <location>
        <begin position="1328"/>
        <end position="1350"/>
    </location>
</feature>
<dbReference type="Pfam" id="PF07727">
    <property type="entry name" value="RVT_2"/>
    <property type="match status" value="2"/>
</dbReference>
<feature type="region of interest" description="Disordered" evidence="2">
    <location>
        <begin position="973"/>
        <end position="1000"/>
    </location>
</feature>
<organism evidence="6">
    <name type="scientific">Tanacetum cinerariifolium</name>
    <name type="common">Dalmatian daisy</name>
    <name type="synonym">Chrysanthemum cinerariifolium</name>
    <dbReference type="NCBI Taxonomy" id="118510"/>
    <lineage>
        <taxon>Eukaryota</taxon>
        <taxon>Viridiplantae</taxon>
        <taxon>Streptophyta</taxon>
        <taxon>Embryophyta</taxon>
        <taxon>Tracheophyta</taxon>
        <taxon>Spermatophyta</taxon>
        <taxon>Magnoliopsida</taxon>
        <taxon>eudicotyledons</taxon>
        <taxon>Gunneridae</taxon>
        <taxon>Pentapetalae</taxon>
        <taxon>asterids</taxon>
        <taxon>campanulids</taxon>
        <taxon>Asterales</taxon>
        <taxon>Asteraceae</taxon>
        <taxon>Asteroideae</taxon>
        <taxon>Anthemideae</taxon>
        <taxon>Anthemidinae</taxon>
        <taxon>Tanacetum</taxon>
    </lineage>
</organism>
<evidence type="ECO:0000259" key="5">
    <source>
        <dbReference type="Pfam" id="PF25597"/>
    </source>
</evidence>
<evidence type="ECO:0000259" key="3">
    <source>
        <dbReference type="Pfam" id="PF07727"/>
    </source>
</evidence>
<feature type="region of interest" description="Disordered" evidence="2">
    <location>
        <begin position="1709"/>
        <end position="1742"/>
    </location>
</feature>
<name>A0A699GV09_TANCI</name>
<dbReference type="InterPro" id="IPR043502">
    <property type="entry name" value="DNA/RNA_pol_sf"/>
</dbReference>
<dbReference type="InterPro" id="IPR013103">
    <property type="entry name" value="RVT_2"/>
</dbReference>
<feature type="region of interest" description="Disordered" evidence="2">
    <location>
        <begin position="1"/>
        <end position="30"/>
    </location>
</feature>
<dbReference type="InterPro" id="IPR025724">
    <property type="entry name" value="GAG-pre-integrase_dom"/>
</dbReference>
<proteinExistence type="predicted"/>
<dbReference type="InterPro" id="IPR057670">
    <property type="entry name" value="SH3_retrovirus"/>
</dbReference>
<reference evidence="6" key="1">
    <citation type="journal article" date="2019" name="Sci. Rep.">
        <title>Draft genome of Tanacetum cinerariifolium, the natural source of mosquito coil.</title>
        <authorList>
            <person name="Yamashiro T."/>
            <person name="Shiraishi A."/>
            <person name="Satake H."/>
            <person name="Nakayama K."/>
        </authorList>
    </citation>
    <scope>NUCLEOTIDE SEQUENCE</scope>
</reference>
<dbReference type="EMBL" id="BKCJ010023569">
    <property type="protein sequence ID" value="GEV43977.1"/>
    <property type="molecule type" value="Genomic_DNA"/>
</dbReference>
<evidence type="ECO:0000256" key="2">
    <source>
        <dbReference type="SAM" id="MobiDB-lite"/>
    </source>
</evidence>
<gene>
    <name evidence="6" type="ORF">Tci_115954</name>
</gene>
<accession>A0A699GV09</accession>
<evidence type="ECO:0000259" key="4">
    <source>
        <dbReference type="Pfam" id="PF13976"/>
    </source>
</evidence>
<feature type="domain" description="GAG-pre-integrase" evidence="4">
    <location>
        <begin position="1142"/>
        <end position="1192"/>
    </location>
</feature>
<feature type="domain" description="Reverse transcriptase Ty1/copia-type" evidence="3">
    <location>
        <begin position="2084"/>
        <end position="2179"/>
    </location>
</feature>
<feature type="region of interest" description="Disordered" evidence="2">
    <location>
        <begin position="882"/>
        <end position="901"/>
    </location>
</feature>
<keyword evidence="1" id="KW-0175">Coiled coil</keyword>
<evidence type="ECO:0000313" key="6">
    <source>
        <dbReference type="EMBL" id="GEV43977.1"/>
    </source>
</evidence>
<dbReference type="PANTHER" id="PTHR11439:SF495">
    <property type="entry name" value="REVERSE TRANSCRIPTASE, RNA-DEPENDENT DNA POLYMERASE-RELATED"/>
    <property type="match status" value="1"/>
</dbReference>
<feature type="region of interest" description="Disordered" evidence="2">
    <location>
        <begin position="2241"/>
        <end position="2302"/>
    </location>
</feature>
<feature type="region of interest" description="Disordered" evidence="2">
    <location>
        <begin position="792"/>
        <end position="819"/>
    </location>
</feature>
<dbReference type="Pfam" id="PF25597">
    <property type="entry name" value="SH3_retrovirus"/>
    <property type="match status" value="1"/>
</dbReference>